<feature type="domain" description="HTH lysR-type" evidence="5">
    <location>
        <begin position="2"/>
        <end position="59"/>
    </location>
</feature>
<keyword evidence="2" id="KW-0805">Transcription regulation</keyword>
<dbReference type="Pfam" id="PF03466">
    <property type="entry name" value="LysR_substrate"/>
    <property type="match status" value="1"/>
</dbReference>
<name>A0ABN2YAW8_9ACTN</name>
<comment type="similarity">
    <text evidence="1">Belongs to the LysR transcriptional regulatory family.</text>
</comment>
<dbReference type="Gene3D" id="1.10.10.10">
    <property type="entry name" value="Winged helix-like DNA-binding domain superfamily/Winged helix DNA-binding domain"/>
    <property type="match status" value="1"/>
</dbReference>
<accession>A0ABN2YAW8</accession>
<keyword evidence="7" id="KW-1185">Reference proteome</keyword>
<dbReference type="PANTHER" id="PTHR30346:SF29">
    <property type="entry name" value="LYSR SUBSTRATE-BINDING"/>
    <property type="match status" value="1"/>
</dbReference>
<dbReference type="RefSeq" id="WP_344290466.1">
    <property type="nucleotide sequence ID" value="NZ_BAAAPF010000081.1"/>
</dbReference>
<dbReference type="InterPro" id="IPR005119">
    <property type="entry name" value="LysR_subst-bd"/>
</dbReference>
<evidence type="ECO:0000259" key="5">
    <source>
        <dbReference type="PROSITE" id="PS50931"/>
    </source>
</evidence>
<dbReference type="InterPro" id="IPR000847">
    <property type="entry name" value="LysR_HTH_N"/>
</dbReference>
<gene>
    <name evidence="6" type="ORF">GCM10009802_29430</name>
</gene>
<evidence type="ECO:0000256" key="1">
    <source>
        <dbReference type="ARBA" id="ARBA00009437"/>
    </source>
</evidence>
<dbReference type="SUPFAM" id="SSF46785">
    <property type="entry name" value="Winged helix' DNA-binding domain"/>
    <property type="match status" value="1"/>
</dbReference>
<dbReference type="PROSITE" id="PS50931">
    <property type="entry name" value="HTH_LYSR"/>
    <property type="match status" value="1"/>
</dbReference>
<reference evidence="6 7" key="1">
    <citation type="journal article" date="2019" name="Int. J. Syst. Evol. Microbiol.">
        <title>The Global Catalogue of Microorganisms (GCM) 10K type strain sequencing project: providing services to taxonomists for standard genome sequencing and annotation.</title>
        <authorList>
            <consortium name="The Broad Institute Genomics Platform"/>
            <consortium name="The Broad Institute Genome Sequencing Center for Infectious Disease"/>
            <person name="Wu L."/>
            <person name="Ma J."/>
        </authorList>
    </citation>
    <scope>NUCLEOTIDE SEQUENCE [LARGE SCALE GENOMIC DNA]</scope>
    <source>
        <strain evidence="6 7">JCM 15481</strain>
    </source>
</reference>
<comment type="caution">
    <text evidence="6">The sequence shown here is derived from an EMBL/GenBank/DDBJ whole genome shotgun (WGS) entry which is preliminary data.</text>
</comment>
<evidence type="ECO:0000313" key="6">
    <source>
        <dbReference type="EMBL" id="GAA2124470.1"/>
    </source>
</evidence>
<evidence type="ECO:0000313" key="7">
    <source>
        <dbReference type="Proteomes" id="UP001500443"/>
    </source>
</evidence>
<evidence type="ECO:0000256" key="3">
    <source>
        <dbReference type="ARBA" id="ARBA00023125"/>
    </source>
</evidence>
<proteinExistence type="inferred from homology"/>
<protein>
    <submittedName>
        <fullName evidence="6">LysR family transcriptional regulator</fullName>
    </submittedName>
</protein>
<dbReference type="EMBL" id="BAAAPF010000081">
    <property type="protein sequence ID" value="GAA2124470.1"/>
    <property type="molecule type" value="Genomic_DNA"/>
</dbReference>
<dbReference type="Gene3D" id="3.40.190.10">
    <property type="entry name" value="Periplasmic binding protein-like II"/>
    <property type="match status" value="2"/>
</dbReference>
<dbReference type="Pfam" id="PF00126">
    <property type="entry name" value="HTH_1"/>
    <property type="match status" value="1"/>
</dbReference>
<dbReference type="Proteomes" id="UP001500443">
    <property type="component" value="Unassembled WGS sequence"/>
</dbReference>
<dbReference type="PANTHER" id="PTHR30346">
    <property type="entry name" value="TRANSCRIPTIONAL DUAL REGULATOR HCAR-RELATED"/>
    <property type="match status" value="1"/>
</dbReference>
<dbReference type="InterPro" id="IPR036390">
    <property type="entry name" value="WH_DNA-bd_sf"/>
</dbReference>
<sequence>MLEVRRLRLLRELSLHGTIAATARACSLTPSAVSQQLSALEREIRTPLFVRDGRRLVLTQAAQVLVAHTEFILADLEAARAGVAALKTTVQGVVRLCAFPTAASALAAPAIASCRRRHPDLRLLLEERETPEALNALQAGDIDIALVYDYSLLPRPSRRGVELLPLATESMLAALPADAGEPSGPDPAPVDLADLADRPWIFPHSDAGLRRAMEHACSLAGFTPAVDYTSNDYTVMLALVQAGLGVSLVPQLALESVTADLRLHPVTRPGLTRTVSIALRRGTAADPALAAVAAALRKAADGLGLARS</sequence>
<evidence type="ECO:0000256" key="4">
    <source>
        <dbReference type="ARBA" id="ARBA00023163"/>
    </source>
</evidence>
<dbReference type="InterPro" id="IPR036388">
    <property type="entry name" value="WH-like_DNA-bd_sf"/>
</dbReference>
<keyword evidence="4" id="KW-0804">Transcription</keyword>
<organism evidence="6 7">
    <name type="scientific">Streptomyces synnematoformans</name>
    <dbReference type="NCBI Taxonomy" id="415721"/>
    <lineage>
        <taxon>Bacteria</taxon>
        <taxon>Bacillati</taxon>
        <taxon>Actinomycetota</taxon>
        <taxon>Actinomycetes</taxon>
        <taxon>Kitasatosporales</taxon>
        <taxon>Streptomycetaceae</taxon>
        <taxon>Streptomyces</taxon>
    </lineage>
</organism>
<dbReference type="SUPFAM" id="SSF53850">
    <property type="entry name" value="Periplasmic binding protein-like II"/>
    <property type="match status" value="1"/>
</dbReference>
<keyword evidence="3" id="KW-0238">DNA-binding</keyword>
<evidence type="ECO:0000256" key="2">
    <source>
        <dbReference type="ARBA" id="ARBA00023015"/>
    </source>
</evidence>